<evidence type="ECO:0008006" key="4">
    <source>
        <dbReference type="Google" id="ProtNLM"/>
    </source>
</evidence>
<dbReference type="InterPro" id="IPR028037">
    <property type="entry name" value="Antitoxin_Rv0909/MT0933"/>
</dbReference>
<dbReference type="EMBL" id="NMUL01000009">
    <property type="protein sequence ID" value="OXM68848.1"/>
    <property type="molecule type" value="Genomic_DNA"/>
</dbReference>
<proteinExistence type="predicted"/>
<evidence type="ECO:0000256" key="1">
    <source>
        <dbReference type="SAM" id="MobiDB-lite"/>
    </source>
</evidence>
<evidence type="ECO:0000313" key="2">
    <source>
        <dbReference type="EMBL" id="OXM68848.1"/>
    </source>
</evidence>
<accession>A0A229TCG1</accession>
<comment type="caution">
    <text evidence="2">The sequence shown here is derived from an EMBL/GenBank/DDBJ whole genome shotgun (WGS) entry which is preliminary data.</text>
</comment>
<protein>
    <recommendedName>
        <fullName evidence="4">Antitoxin</fullName>
    </recommendedName>
</protein>
<gene>
    <name evidence="2" type="ORF">CF165_12305</name>
</gene>
<dbReference type="OrthoDB" id="5125103at2"/>
<dbReference type="Proteomes" id="UP000215199">
    <property type="component" value="Unassembled WGS sequence"/>
</dbReference>
<evidence type="ECO:0000313" key="3">
    <source>
        <dbReference type="Proteomes" id="UP000215199"/>
    </source>
</evidence>
<feature type="region of interest" description="Disordered" evidence="1">
    <location>
        <begin position="59"/>
        <end position="78"/>
    </location>
</feature>
<dbReference type="AlphaFoldDB" id="A0A229TCG1"/>
<keyword evidence="3" id="KW-1185">Reference proteome</keyword>
<name>A0A229TCG1_9PSEU</name>
<reference evidence="3" key="1">
    <citation type="submission" date="2017-07" db="EMBL/GenBank/DDBJ databases">
        <title>Comparative genome mining reveals phylogenetic distribution patterns of secondary metabolites in Amycolatopsis.</title>
        <authorList>
            <person name="Adamek M."/>
            <person name="Alanjary M."/>
            <person name="Sales-Ortells H."/>
            <person name="Goodfellow M."/>
            <person name="Bull A.T."/>
            <person name="Kalinowski J."/>
            <person name="Ziemert N."/>
        </authorList>
    </citation>
    <scope>NUCLEOTIDE SEQUENCE [LARGE SCALE GENOMIC DNA]</scope>
    <source>
        <strain evidence="3">H5</strain>
    </source>
</reference>
<dbReference type="Pfam" id="PF14013">
    <property type="entry name" value="MT0933_antitox"/>
    <property type="match status" value="1"/>
</dbReference>
<sequence>MALMKKLTVLAGAAGAARAYAKKNPEKVNQAVGKAAKFVDDKTKGKYHEQIAGAVRKVNSVTGQPGQPGPAGPAAAGR</sequence>
<organism evidence="2 3">
    <name type="scientific">Amycolatopsis vastitatis</name>
    <dbReference type="NCBI Taxonomy" id="1905142"/>
    <lineage>
        <taxon>Bacteria</taxon>
        <taxon>Bacillati</taxon>
        <taxon>Actinomycetota</taxon>
        <taxon>Actinomycetes</taxon>
        <taxon>Pseudonocardiales</taxon>
        <taxon>Pseudonocardiaceae</taxon>
        <taxon>Amycolatopsis</taxon>
    </lineage>
</organism>